<accession>A0A3N4KS89</accession>
<keyword evidence="2" id="KW-1185">Reference proteome</keyword>
<sequence length="182" mass="21476">MPRPHSRDMICNLATCRELIGTPEAALSLRQRYDLEPIIDDALIVPALDEMTTLEIHGIRWEINRVQRRMDVNARYSNLCYTQLRFIHEVDVEKNSKKVESEIMEKHPEIFWAAMRWRDLRVLLADTARQLAEDIGKFAEEMMDCRCEMQLLEGQLEAETQKCRECYLQILREYGLMTESPK</sequence>
<gene>
    <name evidence="1" type="ORF">P167DRAFT_545607</name>
</gene>
<reference evidence="1 2" key="1">
    <citation type="journal article" date="2018" name="Nat. Ecol. Evol.">
        <title>Pezizomycetes genomes reveal the molecular basis of ectomycorrhizal truffle lifestyle.</title>
        <authorList>
            <person name="Murat C."/>
            <person name="Payen T."/>
            <person name="Noel B."/>
            <person name="Kuo A."/>
            <person name="Morin E."/>
            <person name="Chen J."/>
            <person name="Kohler A."/>
            <person name="Krizsan K."/>
            <person name="Balestrini R."/>
            <person name="Da Silva C."/>
            <person name="Montanini B."/>
            <person name="Hainaut M."/>
            <person name="Levati E."/>
            <person name="Barry K.W."/>
            <person name="Belfiori B."/>
            <person name="Cichocki N."/>
            <person name="Clum A."/>
            <person name="Dockter R.B."/>
            <person name="Fauchery L."/>
            <person name="Guy J."/>
            <person name="Iotti M."/>
            <person name="Le Tacon F."/>
            <person name="Lindquist E.A."/>
            <person name="Lipzen A."/>
            <person name="Malagnac F."/>
            <person name="Mello A."/>
            <person name="Molinier V."/>
            <person name="Miyauchi S."/>
            <person name="Poulain J."/>
            <person name="Riccioni C."/>
            <person name="Rubini A."/>
            <person name="Sitrit Y."/>
            <person name="Splivallo R."/>
            <person name="Traeger S."/>
            <person name="Wang M."/>
            <person name="Zifcakova L."/>
            <person name="Wipf D."/>
            <person name="Zambonelli A."/>
            <person name="Paolocci F."/>
            <person name="Nowrousian M."/>
            <person name="Ottonello S."/>
            <person name="Baldrian P."/>
            <person name="Spatafora J.W."/>
            <person name="Henrissat B."/>
            <person name="Nagy L.G."/>
            <person name="Aury J.M."/>
            <person name="Wincker P."/>
            <person name="Grigoriev I.V."/>
            <person name="Bonfante P."/>
            <person name="Martin F.M."/>
        </authorList>
    </citation>
    <scope>NUCLEOTIDE SEQUENCE [LARGE SCALE GENOMIC DNA]</scope>
    <source>
        <strain evidence="1 2">CCBAS932</strain>
    </source>
</reference>
<proteinExistence type="predicted"/>
<evidence type="ECO:0000313" key="1">
    <source>
        <dbReference type="EMBL" id="RPB12378.1"/>
    </source>
</evidence>
<dbReference type="Proteomes" id="UP000277580">
    <property type="component" value="Unassembled WGS sequence"/>
</dbReference>
<name>A0A3N4KS89_9PEZI</name>
<dbReference type="OrthoDB" id="10418450at2759"/>
<protein>
    <submittedName>
        <fullName evidence="1">Uncharacterized protein</fullName>
    </submittedName>
</protein>
<dbReference type="AlphaFoldDB" id="A0A3N4KS89"/>
<organism evidence="1 2">
    <name type="scientific">Morchella conica CCBAS932</name>
    <dbReference type="NCBI Taxonomy" id="1392247"/>
    <lineage>
        <taxon>Eukaryota</taxon>
        <taxon>Fungi</taxon>
        <taxon>Dikarya</taxon>
        <taxon>Ascomycota</taxon>
        <taxon>Pezizomycotina</taxon>
        <taxon>Pezizomycetes</taxon>
        <taxon>Pezizales</taxon>
        <taxon>Morchellaceae</taxon>
        <taxon>Morchella</taxon>
    </lineage>
</organism>
<evidence type="ECO:0000313" key="2">
    <source>
        <dbReference type="Proteomes" id="UP000277580"/>
    </source>
</evidence>
<dbReference type="EMBL" id="ML119129">
    <property type="protein sequence ID" value="RPB12378.1"/>
    <property type="molecule type" value="Genomic_DNA"/>
</dbReference>
<dbReference type="InParanoid" id="A0A3N4KS89"/>